<dbReference type="EMBL" id="VIKT02000023">
    <property type="protein sequence ID" value="NHF63857.1"/>
    <property type="molecule type" value="Genomic_DNA"/>
</dbReference>
<dbReference type="InterPro" id="IPR052376">
    <property type="entry name" value="Oxidative_Scav/Glycosyltrans"/>
</dbReference>
<accession>A0A9E5MFL9</accession>
<name>A0A9E5MFL9_9MICO</name>
<dbReference type="InterPro" id="IPR056003">
    <property type="entry name" value="CT398_CC_hairpin"/>
</dbReference>
<feature type="domain" description="CT398-like coiled coil hairpin" evidence="2">
    <location>
        <begin position="16"/>
        <end position="194"/>
    </location>
</feature>
<feature type="coiled-coil region" evidence="1">
    <location>
        <begin position="97"/>
        <end position="152"/>
    </location>
</feature>
<organism evidence="3 4">
    <name type="scientific">Microcella pacifica</name>
    <dbReference type="NCBI Taxonomy" id="2591847"/>
    <lineage>
        <taxon>Bacteria</taxon>
        <taxon>Bacillati</taxon>
        <taxon>Actinomycetota</taxon>
        <taxon>Actinomycetes</taxon>
        <taxon>Micrococcales</taxon>
        <taxon>Microbacteriaceae</taxon>
        <taxon>Microcella</taxon>
    </lineage>
</organism>
<protein>
    <recommendedName>
        <fullName evidence="2">CT398-like coiled coil hairpin domain-containing protein</fullName>
    </recommendedName>
</protein>
<evidence type="ECO:0000313" key="3">
    <source>
        <dbReference type="EMBL" id="NHF63857.1"/>
    </source>
</evidence>
<dbReference type="PANTHER" id="PTHR39082">
    <property type="entry name" value="PHOSPHOLIPASE C-BETA-2-RELATED"/>
    <property type="match status" value="1"/>
</dbReference>
<evidence type="ECO:0000259" key="2">
    <source>
        <dbReference type="Pfam" id="PF24481"/>
    </source>
</evidence>
<dbReference type="Proteomes" id="UP000818266">
    <property type="component" value="Unassembled WGS sequence"/>
</dbReference>
<reference evidence="3 4" key="1">
    <citation type="submission" date="2020-03" db="EMBL/GenBank/DDBJ databases">
        <title>Chryseoglobus sp. isolated from a deep-sea seamount.</title>
        <authorList>
            <person name="Zhang D.-C."/>
        </authorList>
    </citation>
    <scope>NUCLEOTIDE SEQUENCE [LARGE SCALE GENOMIC DNA]</scope>
    <source>
        <strain evidence="3 4">KN1116</strain>
    </source>
</reference>
<dbReference type="Gene3D" id="1.10.287.1490">
    <property type="match status" value="1"/>
</dbReference>
<sequence>MALTAPPEMQALLLDLQALDTHLQQLAHREKTLPEHETLTAITAESESVRATLVDARGDLDDSRTELGRVESDVDLVEKRIARDTERLQSSSSVKDIQGLEHEVASLRTRLNDLEEIQLAVMERVEVLELTVEAAESQHRDHAARLSAAQEAYHAALAALREERAGVLAQRETLSASIPDDLLALYEKQRERYGVGASHLRARVSSASGVELTGSDLETVRAAAPDEVVMCPDSNAILVRTGESGL</sequence>
<dbReference type="PANTHER" id="PTHR39082:SF1">
    <property type="entry name" value="SCAVENGER RECEPTOR CLASS A MEMBER 3"/>
    <property type="match status" value="1"/>
</dbReference>
<dbReference type="AlphaFoldDB" id="A0A9E5MFL9"/>
<dbReference type="RefSeq" id="WP_152584066.1">
    <property type="nucleotide sequence ID" value="NZ_VIKT02000023.1"/>
</dbReference>
<comment type="caution">
    <text evidence="3">The sequence shown here is derived from an EMBL/GenBank/DDBJ whole genome shotgun (WGS) entry which is preliminary data.</text>
</comment>
<dbReference type="Pfam" id="PF24481">
    <property type="entry name" value="CT398_CC"/>
    <property type="match status" value="1"/>
</dbReference>
<keyword evidence="4" id="KW-1185">Reference proteome</keyword>
<keyword evidence="1" id="KW-0175">Coiled coil</keyword>
<gene>
    <name evidence="3" type="ORF">FK219_011545</name>
</gene>
<dbReference type="OrthoDB" id="9784388at2"/>
<proteinExistence type="predicted"/>
<evidence type="ECO:0000313" key="4">
    <source>
        <dbReference type="Proteomes" id="UP000818266"/>
    </source>
</evidence>
<evidence type="ECO:0000256" key="1">
    <source>
        <dbReference type="SAM" id="Coils"/>
    </source>
</evidence>